<evidence type="ECO:0000313" key="6">
    <source>
        <dbReference type="EMBL" id="RBP61834.1"/>
    </source>
</evidence>
<dbReference type="RefSeq" id="WP_341457139.1">
    <property type="nucleotide sequence ID" value="NZ_CALNCS010000087.1"/>
</dbReference>
<comment type="caution">
    <text evidence="6">The sequence shown here is derived from an EMBL/GenBank/DDBJ whole genome shotgun (WGS) entry which is preliminary data.</text>
</comment>
<evidence type="ECO:0000256" key="2">
    <source>
        <dbReference type="ARBA" id="ARBA00023125"/>
    </source>
</evidence>
<dbReference type="PROSITE" id="PS51464">
    <property type="entry name" value="SIS"/>
    <property type="match status" value="1"/>
</dbReference>
<proteinExistence type="predicted"/>
<dbReference type="Pfam" id="PF01418">
    <property type="entry name" value="HTH_6"/>
    <property type="match status" value="1"/>
</dbReference>
<sequence length="291" mass="33486">MSEYKNFTEIMLKIKEDYPNLSKGNKRIADFILNKYEKAAFMTAASLGEAVGVSEATVVRFANYLGFNGYPRFKKVLQEMIKTKLTTTQRIDMSLDKFDEEHLLNDILTADIDNIRYTLDEFDKDRFQKVIDLIVNAQTVYIVGFRTTSLLTEFLGYYLDLLLNQVKVIDSKVGDIYEQIIHAKPGDVVIGISFPRYSSKTYESMKFLKERGLKVVAITDNEMSPITRISDYYLIAKSNIISFVDTITAPMSLMNAIIVAVGLRNREKTKEIFNELEEIWAEHYIYDNSQS</sequence>
<dbReference type="Proteomes" id="UP000253490">
    <property type="component" value="Unassembled WGS sequence"/>
</dbReference>
<feature type="domain" description="HTH rpiR-type" evidence="4">
    <location>
        <begin position="8"/>
        <end position="84"/>
    </location>
</feature>
<organism evidence="6 7">
    <name type="scientific">Alkalibaculum bacchi</name>
    <dbReference type="NCBI Taxonomy" id="645887"/>
    <lineage>
        <taxon>Bacteria</taxon>
        <taxon>Bacillati</taxon>
        <taxon>Bacillota</taxon>
        <taxon>Clostridia</taxon>
        <taxon>Eubacteriales</taxon>
        <taxon>Eubacteriaceae</taxon>
        <taxon>Alkalibaculum</taxon>
    </lineage>
</organism>
<dbReference type="EMBL" id="QNRX01000013">
    <property type="protein sequence ID" value="RBP61834.1"/>
    <property type="molecule type" value="Genomic_DNA"/>
</dbReference>
<feature type="domain" description="SIS" evidence="5">
    <location>
        <begin position="130"/>
        <end position="268"/>
    </location>
</feature>
<dbReference type="Pfam" id="PF01380">
    <property type="entry name" value="SIS"/>
    <property type="match status" value="1"/>
</dbReference>
<dbReference type="CDD" id="cd05013">
    <property type="entry name" value="SIS_RpiR"/>
    <property type="match status" value="1"/>
</dbReference>
<dbReference type="PANTHER" id="PTHR30514:SF18">
    <property type="entry name" value="RPIR-FAMILY TRANSCRIPTIONAL REGULATOR"/>
    <property type="match status" value="1"/>
</dbReference>
<evidence type="ECO:0000256" key="3">
    <source>
        <dbReference type="ARBA" id="ARBA00023163"/>
    </source>
</evidence>
<keyword evidence="1" id="KW-0805">Transcription regulation</keyword>
<dbReference type="InterPro" id="IPR035472">
    <property type="entry name" value="RpiR-like_SIS"/>
</dbReference>
<accession>A0A366I356</accession>
<dbReference type="InterPro" id="IPR001347">
    <property type="entry name" value="SIS_dom"/>
</dbReference>
<dbReference type="AlphaFoldDB" id="A0A366I356"/>
<dbReference type="InterPro" id="IPR036388">
    <property type="entry name" value="WH-like_DNA-bd_sf"/>
</dbReference>
<dbReference type="PANTHER" id="PTHR30514">
    <property type="entry name" value="GLUCOKINASE"/>
    <property type="match status" value="1"/>
</dbReference>
<dbReference type="InterPro" id="IPR047640">
    <property type="entry name" value="RpiR-like"/>
</dbReference>
<dbReference type="InterPro" id="IPR046348">
    <property type="entry name" value="SIS_dom_sf"/>
</dbReference>
<dbReference type="GO" id="GO:0097367">
    <property type="term" value="F:carbohydrate derivative binding"/>
    <property type="evidence" value="ECO:0007669"/>
    <property type="project" value="InterPro"/>
</dbReference>
<reference evidence="6 7" key="1">
    <citation type="submission" date="2018-06" db="EMBL/GenBank/DDBJ databases">
        <title>Genomic Encyclopedia of Type Strains, Phase IV (KMG-IV): sequencing the most valuable type-strain genomes for metagenomic binning, comparative biology and taxonomic classification.</title>
        <authorList>
            <person name="Goeker M."/>
        </authorList>
    </citation>
    <scope>NUCLEOTIDE SEQUENCE [LARGE SCALE GENOMIC DNA]</scope>
    <source>
        <strain evidence="6 7">DSM 22112</strain>
    </source>
</reference>
<keyword evidence="7" id="KW-1185">Reference proteome</keyword>
<evidence type="ECO:0000313" key="7">
    <source>
        <dbReference type="Proteomes" id="UP000253490"/>
    </source>
</evidence>
<evidence type="ECO:0000259" key="4">
    <source>
        <dbReference type="PROSITE" id="PS51071"/>
    </source>
</evidence>
<dbReference type="InterPro" id="IPR009057">
    <property type="entry name" value="Homeodomain-like_sf"/>
</dbReference>
<gene>
    <name evidence="6" type="ORF">DES36_11346</name>
</gene>
<keyword evidence="2" id="KW-0238">DNA-binding</keyword>
<protein>
    <submittedName>
        <fullName evidence="6">RpiR family transcriptional regulator</fullName>
    </submittedName>
</protein>
<keyword evidence="3" id="KW-0804">Transcription</keyword>
<dbReference type="InterPro" id="IPR000281">
    <property type="entry name" value="HTH_RpiR"/>
</dbReference>
<dbReference type="PROSITE" id="PS51071">
    <property type="entry name" value="HTH_RPIR"/>
    <property type="match status" value="1"/>
</dbReference>
<dbReference type="GO" id="GO:0003677">
    <property type="term" value="F:DNA binding"/>
    <property type="evidence" value="ECO:0007669"/>
    <property type="project" value="UniProtKB-KW"/>
</dbReference>
<name>A0A366I356_9FIRM</name>
<dbReference type="Gene3D" id="3.40.50.10490">
    <property type="entry name" value="Glucose-6-phosphate isomerase like protein, domain 1"/>
    <property type="match status" value="1"/>
</dbReference>
<dbReference type="Gene3D" id="1.10.10.10">
    <property type="entry name" value="Winged helix-like DNA-binding domain superfamily/Winged helix DNA-binding domain"/>
    <property type="match status" value="1"/>
</dbReference>
<evidence type="ECO:0000256" key="1">
    <source>
        <dbReference type="ARBA" id="ARBA00023015"/>
    </source>
</evidence>
<dbReference type="GO" id="GO:1901135">
    <property type="term" value="P:carbohydrate derivative metabolic process"/>
    <property type="evidence" value="ECO:0007669"/>
    <property type="project" value="InterPro"/>
</dbReference>
<evidence type="ECO:0000259" key="5">
    <source>
        <dbReference type="PROSITE" id="PS51464"/>
    </source>
</evidence>
<dbReference type="SUPFAM" id="SSF53697">
    <property type="entry name" value="SIS domain"/>
    <property type="match status" value="1"/>
</dbReference>
<dbReference type="SUPFAM" id="SSF46689">
    <property type="entry name" value="Homeodomain-like"/>
    <property type="match status" value="1"/>
</dbReference>
<dbReference type="GO" id="GO:0003700">
    <property type="term" value="F:DNA-binding transcription factor activity"/>
    <property type="evidence" value="ECO:0007669"/>
    <property type="project" value="InterPro"/>
</dbReference>